<evidence type="ECO:0000313" key="18">
    <source>
        <dbReference type="EMBL" id="NYZ21992.1"/>
    </source>
</evidence>
<dbReference type="InterPro" id="IPR013221">
    <property type="entry name" value="Mur_ligase_cen"/>
</dbReference>
<dbReference type="InterPro" id="IPR036615">
    <property type="entry name" value="Mur_ligase_C_dom_sf"/>
</dbReference>
<dbReference type="Pfam" id="PF01225">
    <property type="entry name" value="Mur_ligase"/>
    <property type="match status" value="1"/>
</dbReference>
<keyword evidence="6 14" id="KW-0132">Cell division</keyword>
<comment type="pathway">
    <text evidence="2 14">Cell wall biogenesis; peptidoglycan biosynthesis.</text>
</comment>
<proteinExistence type="inferred from homology"/>
<evidence type="ECO:0000256" key="6">
    <source>
        <dbReference type="ARBA" id="ARBA00022618"/>
    </source>
</evidence>
<dbReference type="NCBIfam" id="TIGR01082">
    <property type="entry name" value="murC"/>
    <property type="match status" value="1"/>
</dbReference>
<evidence type="ECO:0000256" key="8">
    <source>
        <dbReference type="ARBA" id="ARBA00022840"/>
    </source>
</evidence>
<gene>
    <name evidence="14" type="primary">murC</name>
    <name evidence="18" type="ORF">HND93_19940</name>
</gene>
<evidence type="ECO:0000256" key="4">
    <source>
        <dbReference type="ARBA" id="ARBA00022490"/>
    </source>
</evidence>
<dbReference type="Pfam" id="PF02875">
    <property type="entry name" value="Mur_ligase_C"/>
    <property type="match status" value="1"/>
</dbReference>
<dbReference type="InterPro" id="IPR000713">
    <property type="entry name" value="Mur_ligase_N"/>
</dbReference>
<reference evidence="18 19" key="1">
    <citation type="submission" date="2020-05" db="EMBL/GenBank/DDBJ databases">
        <title>Azospirillum oleiclasticum sp. nov, a nitrogen-fixing and heavy crude oil-emulsifying bacterium isolated from the crude oil of Yumen Oilfield.</title>
        <authorList>
            <person name="Wu D."/>
            <person name="Cai M."/>
            <person name="Zhang X."/>
        </authorList>
    </citation>
    <scope>NUCLEOTIDE SEQUENCE [LARGE SCALE GENOMIC DNA]</scope>
    <source>
        <strain evidence="18 19">ROY-1-1-2</strain>
    </source>
</reference>
<dbReference type="SUPFAM" id="SSF51984">
    <property type="entry name" value="MurCD N-terminal domain"/>
    <property type="match status" value="1"/>
</dbReference>
<comment type="function">
    <text evidence="14">Cell wall formation.</text>
</comment>
<evidence type="ECO:0000256" key="10">
    <source>
        <dbReference type="ARBA" id="ARBA00022984"/>
    </source>
</evidence>
<dbReference type="SUPFAM" id="SSF53623">
    <property type="entry name" value="MurD-like peptide ligases, catalytic domain"/>
    <property type="match status" value="1"/>
</dbReference>
<evidence type="ECO:0000256" key="11">
    <source>
        <dbReference type="ARBA" id="ARBA00023306"/>
    </source>
</evidence>
<keyword evidence="4 14" id="KW-0963">Cytoplasm</keyword>
<dbReference type="PANTHER" id="PTHR43445:SF3">
    <property type="entry name" value="UDP-N-ACETYLMURAMATE--L-ALANINE LIGASE"/>
    <property type="match status" value="1"/>
</dbReference>
<dbReference type="PANTHER" id="PTHR43445">
    <property type="entry name" value="UDP-N-ACETYLMURAMATE--L-ALANINE LIGASE-RELATED"/>
    <property type="match status" value="1"/>
</dbReference>
<keyword evidence="9 14" id="KW-0133">Cell shape</keyword>
<evidence type="ECO:0000256" key="14">
    <source>
        <dbReference type="HAMAP-Rule" id="MF_00046"/>
    </source>
</evidence>
<dbReference type="SUPFAM" id="SSF53244">
    <property type="entry name" value="MurD-like peptide ligases, peptide-binding domain"/>
    <property type="match status" value="1"/>
</dbReference>
<dbReference type="GO" id="GO:0008763">
    <property type="term" value="F:UDP-N-acetylmuramate-L-alanine ligase activity"/>
    <property type="evidence" value="ECO:0007669"/>
    <property type="project" value="UniProtKB-EC"/>
</dbReference>
<evidence type="ECO:0000256" key="1">
    <source>
        <dbReference type="ARBA" id="ARBA00004496"/>
    </source>
</evidence>
<accession>A0ABX2TCC4</accession>
<keyword evidence="10 14" id="KW-0573">Peptidoglycan synthesis</keyword>
<keyword evidence="5 14" id="KW-0436">Ligase</keyword>
<dbReference type="Proteomes" id="UP000584642">
    <property type="component" value="Unassembled WGS sequence"/>
</dbReference>
<dbReference type="Gene3D" id="3.40.50.720">
    <property type="entry name" value="NAD(P)-binding Rossmann-like Domain"/>
    <property type="match status" value="1"/>
</dbReference>
<dbReference type="Gene3D" id="3.40.1190.10">
    <property type="entry name" value="Mur-like, catalytic domain"/>
    <property type="match status" value="1"/>
</dbReference>
<name>A0ABX2TCC4_9PROT</name>
<dbReference type="InterPro" id="IPR005758">
    <property type="entry name" value="UDP-N-AcMur_Ala_ligase_MurC"/>
</dbReference>
<dbReference type="InterPro" id="IPR036565">
    <property type="entry name" value="Mur-like_cat_sf"/>
</dbReference>
<dbReference type="Pfam" id="PF08245">
    <property type="entry name" value="Mur_ligase_M"/>
    <property type="match status" value="1"/>
</dbReference>
<keyword evidence="8 14" id="KW-0067">ATP-binding</keyword>
<feature type="domain" description="Mur ligase C-terminal" evidence="16">
    <location>
        <begin position="321"/>
        <end position="451"/>
    </location>
</feature>
<feature type="domain" description="Mur ligase central" evidence="17">
    <location>
        <begin position="113"/>
        <end position="298"/>
    </location>
</feature>
<comment type="subcellular location">
    <subcellularLocation>
        <location evidence="1 14">Cytoplasm</location>
    </subcellularLocation>
</comment>
<evidence type="ECO:0000256" key="9">
    <source>
        <dbReference type="ARBA" id="ARBA00022960"/>
    </source>
</evidence>
<feature type="domain" description="Mur ligase N-terminal catalytic" evidence="15">
    <location>
        <begin position="10"/>
        <end position="108"/>
    </location>
</feature>
<dbReference type="InterPro" id="IPR050061">
    <property type="entry name" value="MurCDEF_pg_biosynth"/>
</dbReference>
<keyword evidence="11 14" id="KW-0131">Cell cycle</keyword>
<keyword evidence="12 14" id="KW-0961">Cell wall biogenesis/degradation</keyword>
<evidence type="ECO:0000256" key="3">
    <source>
        <dbReference type="ARBA" id="ARBA00012211"/>
    </source>
</evidence>
<feature type="binding site" evidence="14">
    <location>
        <begin position="115"/>
        <end position="121"/>
    </location>
    <ligand>
        <name>ATP</name>
        <dbReference type="ChEBI" id="CHEBI:30616"/>
    </ligand>
</feature>
<comment type="caution">
    <text evidence="18">The sequence shown here is derived from an EMBL/GenBank/DDBJ whole genome shotgun (WGS) entry which is preliminary data.</text>
</comment>
<evidence type="ECO:0000313" key="19">
    <source>
        <dbReference type="Proteomes" id="UP000584642"/>
    </source>
</evidence>
<dbReference type="EMBL" id="JABFDB010000014">
    <property type="protein sequence ID" value="NYZ21992.1"/>
    <property type="molecule type" value="Genomic_DNA"/>
</dbReference>
<evidence type="ECO:0000256" key="2">
    <source>
        <dbReference type="ARBA" id="ARBA00004752"/>
    </source>
</evidence>
<dbReference type="Gene3D" id="3.90.190.20">
    <property type="entry name" value="Mur ligase, C-terminal domain"/>
    <property type="match status" value="1"/>
</dbReference>
<evidence type="ECO:0000259" key="17">
    <source>
        <dbReference type="Pfam" id="PF08245"/>
    </source>
</evidence>
<evidence type="ECO:0000256" key="12">
    <source>
        <dbReference type="ARBA" id="ARBA00023316"/>
    </source>
</evidence>
<dbReference type="InterPro" id="IPR004101">
    <property type="entry name" value="Mur_ligase_C"/>
</dbReference>
<evidence type="ECO:0000256" key="7">
    <source>
        <dbReference type="ARBA" id="ARBA00022741"/>
    </source>
</evidence>
<protein>
    <recommendedName>
        <fullName evidence="3 14">UDP-N-acetylmuramate--L-alanine ligase</fullName>
        <ecNumber evidence="3 14">6.3.2.8</ecNumber>
    </recommendedName>
    <alternativeName>
        <fullName evidence="14">UDP-N-acetylmuramoyl-L-alanine synthetase</fullName>
    </alternativeName>
</protein>
<keyword evidence="19" id="KW-1185">Reference proteome</keyword>
<sequence length="477" mass="50795">MRALPLTIGTIHFVGIGGIGMSGIAEVLKNLGYTVQGSDLAESANVKRLRTLGIHVEIGHRAENLGSAAVVVISSAVKKDNPEVVAARGALIPVVRRAEMLGELMRLKWSIAIGGTHGKTTTTSIVGNLLEHAGLDPTVINGGIINAYGTNTRLGSGDWMVVEADESDGTFVKLPACIAVVTNMDPEHLDFYGTFDNARAAFDSFVQNIPFYGFAALCIDHPEVQAMIPRVSDRRIITYGFSPQADVRAVNVELGPEGARYDVLLSDRATGESATITGVTLPMFGPHNVLNSLAAFAVGHEMGIPAEAMRESMAKFQGVKRRFTRTGVSGGVTVIDDYGHHPVEIAAVLRAARTAGKGRTIAVVQPHRYSRLANLFEEFCTCFNDADAVVVADVYAAGETPVEGISRDALVEGLRMHGHRHVVALHGPDELPRLVREMAQPGDFVVCLGAGNITQWANALPAELDRLRAAEPQGVGG</sequence>
<comment type="similarity">
    <text evidence="14">Belongs to the MurCDEF family.</text>
</comment>
<dbReference type="RefSeq" id="WP_180283762.1">
    <property type="nucleotide sequence ID" value="NZ_JABFDB010000014.1"/>
</dbReference>
<evidence type="ECO:0000256" key="5">
    <source>
        <dbReference type="ARBA" id="ARBA00022598"/>
    </source>
</evidence>
<evidence type="ECO:0000256" key="13">
    <source>
        <dbReference type="ARBA" id="ARBA00047833"/>
    </source>
</evidence>
<keyword evidence="7 14" id="KW-0547">Nucleotide-binding</keyword>
<dbReference type="EC" id="6.3.2.8" evidence="3 14"/>
<evidence type="ECO:0000259" key="15">
    <source>
        <dbReference type="Pfam" id="PF01225"/>
    </source>
</evidence>
<dbReference type="HAMAP" id="MF_00046">
    <property type="entry name" value="MurC"/>
    <property type="match status" value="1"/>
</dbReference>
<comment type="catalytic activity">
    <reaction evidence="13 14">
        <text>UDP-N-acetyl-alpha-D-muramate + L-alanine + ATP = UDP-N-acetyl-alpha-D-muramoyl-L-alanine + ADP + phosphate + H(+)</text>
        <dbReference type="Rhea" id="RHEA:23372"/>
        <dbReference type="ChEBI" id="CHEBI:15378"/>
        <dbReference type="ChEBI" id="CHEBI:30616"/>
        <dbReference type="ChEBI" id="CHEBI:43474"/>
        <dbReference type="ChEBI" id="CHEBI:57972"/>
        <dbReference type="ChEBI" id="CHEBI:70757"/>
        <dbReference type="ChEBI" id="CHEBI:83898"/>
        <dbReference type="ChEBI" id="CHEBI:456216"/>
        <dbReference type="EC" id="6.3.2.8"/>
    </reaction>
</comment>
<organism evidence="18 19">
    <name type="scientific">Azospirillum oleiclasticum</name>
    <dbReference type="NCBI Taxonomy" id="2735135"/>
    <lineage>
        <taxon>Bacteria</taxon>
        <taxon>Pseudomonadati</taxon>
        <taxon>Pseudomonadota</taxon>
        <taxon>Alphaproteobacteria</taxon>
        <taxon>Rhodospirillales</taxon>
        <taxon>Azospirillaceae</taxon>
        <taxon>Azospirillum</taxon>
    </lineage>
</organism>
<evidence type="ECO:0000259" key="16">
    <source>
        <dbReference type="Pfam" id="PF02875"/>
    </source>
</evidence>